<accession>A0A2M8W761</accession>
<name>A0A2M8W761_9MICO</name>
<dbReference type="AlphaFoldDB" id="A0A2M8W761"/>
<protein>
    <recommendedName>
        <fullName evidence="4">TFIIB-type zinc ribbon-containing protein</fullName>
    </recommendedName>
</protein>
<dbReference type="PANTHER" id="PTHR37826:SF3">
    <property type="entry name" value="J DOMAIN-CONTAINING PROTEIN"/>
    <property type="match status" value="1"/>
</dbReference>
<dbReference type="RefSeq" id="WP_100350789.1">
    <property type="nucleotide sequence ID" value="NZ_PGTZ01000010.1"/>
</dbReference>
<organism evidence="2 3">
    <name type="scientific">Luteimicrobium subarcticum</name>
    <dbReference type="NCBI Taxonomy" id="620910"/>
    <lineage>
        <taxon>Bacteria</taxon>
        <taxon>Bacillati</taxon>
        <taxon>Actinomycetota</taxon>
        <taxon>Actinomycetes</taxon>
        <taxon>Micrococcales</taxon>
        <taxon>Luteimicrobium</taxon>
    </lineage>
</organism>
<keyword evidence="1" id="KW-0472">Membrane</keyword>
<dbReference type="Proteomes" id="UP000231586">
    <property type="component" value="Unassembled WGS sequence"/>
</dbReference>
<dbReference type="EMBL" id="PGTZ01000010">
    <property type="protein sequence ID" value="PJI86770.1"/>
    <property type="molecule type" value="Genomic_DNA"/>
</dbReference>
<evidence type="ECO:0000313" key="3">
    <source>
        <dbReference type="Proteomes" id="UP000231586"/>
    </source>
</evidence>
<keyword evidence="1" id="KW-0812">Transmembrane</keyword>
<keyword evidence="3" id="KW-1185">Reference proteome</keyword>
<reference evidence="2 3" key="1">
    <citation type="submission" date="2017-11" db="EMBL/GenBank/DDBJ databases">
        <title>Genomic Encyclopedia of Archaeal and Bacterial Type Strains, Phase II (KMG-II): From Individual Species to Whole Genera.</title>
        <authorList>
            <person name="Goeker M."/>
        </authorList>
    </citation>
    <scope>NUCLEOTIDE SEQUENCE [LARGE SCALE GENOMIC DNA]</scope>
    <source>
        <strain evidence="2 3">DSM 22413</strain>
    </source>
</reference>
<comment type="caution">
    <text evidence="2">The sequence shown here is derived from an EMBL/GenBank/DDBJ whole genome shotgun (WGS) entry which is preliminary data.</text>
</comment>
<evidence type="ECO:0000313" key="2">
    <source>
        <dbReference type="EMBL" id="PJI86770.1"/>
    </source>
</evidence>
<evidence type="ECO:0008006" key="4">
    <source>
        <dbReference type="Google" id="ProtNLM"/>
    </source>
</evidence>
<gene>
    <name evidence="2" type="ORF">CLV34_2693</name>
</gene>
<feature type="transmembrane region" description="Helical" evidence="1">
    <location>
        <begin position="365"/>
        <end position="385"/>
    </location>
</feature>
<keyword evidence="1" id="KW-1133">Transmembrane helix</keyword>
<evidence type="ECO:0000256" key="1">
    <source>
        <dbReference type="SAM" id="Phobius"/>
    </source>
</evidence>
<sequence>MTGPADPPDDVGGHDKCPTCGSTDIAYSQKKGLLVCRYCRAEWSLAFAEQALGYDTDIATLRGTTVSRGASDIDRDASDVITLRCQGCGAEVVVNSAASVQARCHWCRSVLSLDARVPNGAVPDAVLPFRVTHEQAVTAIHGFARKRWFFALRRFRKEFQPENVVGVFMPYLVVDVNAQIVAQGRGEVETRRYTVRVGENSTETRYDADVYDVARQADITVDDLTAESSARRAGGGRAQDTSNVINAVLPFDTKNAVSYDANYLGGFTSEKRDMDVHDTGDRIAQMVFGLGTSKLRRTLTAYDRGVRWESGAVTVQGVRYLAMLAPVWLYSYYENHGEHDEVLHYIAVNARTGATMGSVPVNKPLLAAFSVALTAVVLVLGALVLL</sequence>
<dbReference type="OrthoDB" id="3182597at2"/>
<proteinExistence type="predicted"/>
<dbReference type="PANTHER" id="PTHR37826">
    <property type="entry name" value="FLOTILLIN BAND_7_5 DOMAIN PROTEIN"/>
    <property type="match status" value="1"/>
</dbReference>